<evidence type="ECO:0000256" key="1">
    <source>
        <dbReference type="ARBA" id="ARBA00021390"/>
    </source>
</evidence>
<dbReference type="Gene3D" id="1.10.10.10">
    <property type="entry name" value="Winged helix-like DNA-binding domain superfamily/Winged helix DNA-binding domain"/>
    <property type="match status" value="1"/>
</dbReference>
<evidence type="ECO:0000259" key="7">
    <source>
        <dbReference type="PROSITE" id="PS51000"/>
    </source>
</evidence>
<dbReference type="InterPro" id="IPR037171">
    <property type="entry name" value="NagB/RpiA_transferase-like"/>
</dbReference>
<dbReference type="SMART" id="SM00420">
    <property type="entry name" value="HTH_DEOR"/>
    <property type="match status" value="1"/>
</dbReference>
<dbReference type="InterPro" id="IPR001034">
    <property type="entry name" value="DeoR_HTH"/>
</dbReference>
<dbReference type="PROSITE" id="PS00894">
    <property type="entry name" value="HTH_DEOR_1"/>
    <property type="match status" value="1"/>
</dbReference>
<evidence type="ECO:0000256" key="3">
    <source>
        <dbReference type="ARBA" id="ARBA00023015"/>
    </source>
</evidence>
<feature type="domain" description="HTH deoR-type" evidence="7">
    <location>
        <begin position="5"/>
        <end position="60"/>
    </location>
</feature>
<accession>A0ABP9FYU4</accession>
<dbReference type="Gene3D" id="3.40.50.1360">
    <property type="match status" value="1"/>
</dbReference>
<dbReference type="InterPro" id="IPR036390">
    <property type="entry name" value="WH_DNA-bd_sf"/>
</dbReference>
<dbReference type="PRINTS" id="PR00037">
    <property type="entry name" value="HTHLACR"/>
</dbReference>
<evidence type="ECO:0000313" key="8">
    <source>
        <dbReference type="EMBL" id="GAA4912033.1"/>
    </source>
</evidence>
<dbReference type="Proteomes" id="UP001500368">
    <property type="component" value="Unassembled WGS sequence"/>
</dbReference>
<dbReference type="PROSITE" id="PS51000">
    <property type="entry name" value="HTH_DEOR_2"/>
    <property type="match status" value="1"/>
</dbReference>
<organism evidence="8 9">
    <name type="scientific">Nesterenkonia rhizosphaerae</name>
    <dbReference type="NCBI Taxonomy" id="1348272"/>
    <lineage>
        <taxon>Bacteria</taxon>
        <taxon>Bacillati</taxon>
        <taxon>Actinomycetota</taxon>
        <taxon>Actinomycetes</taxon>
        <taxon>Micrococcales</taxon>
        <taxon>Micrococcaceae</taxon>
        <taxon>Nesterenkonia</taxon>
    </lineage>
</organism>
<name>A0ABP9FYU4_9MICC</name>
<dbReference type="EMBL" id="BAABLW010000002">
    <property type="protein sequence ID" value="GAA4912033.1"/>
    <property type="molecule type" value="Genomic_DNA"/>
</dbReference>
<keyword evidence="2" id="KW-0678">Repressor</keyword>
<keyword evidence="9" id="KW-1185">Reference proteome</keyword>
<dbReference type="PANTHER" id="PTHR30363:SF4">
    <property type="entry name" value="GLYCEROL-3-PHOSPHATE REGULON REPRESSOR"/>
    <property type="match status" value="1"/>
</dbReference>
<proteinExistence type="predicted"/>
<evidence type="ECO:0000313" key="9">
    <source>
        <dbReference type="Proteomes" id="UP001500368"/>
    </source>
</evidence>
<dbReference type="InterPro" id="IPR018356">
    <property type="entry name" value="Tscrpt_reg_HTH_DeoR_CS"/>
</dbReference>
<sequence>MALLAPERHDRILALLARDGTVSVQQLADSFAVTRETVRRDLDQLEAEGALRRIHGGAVAASTPSRAESSLQERLARQSEQKLRIAQAALAYLPPETGGSMIIDAGTTTEALAGLLADRPATDSSARRFLLTNALPIAQRLSNASSFDVEILGGSIRGITGAAVGAQTTTALQRRRADVVFLGTNGVDAGFGLSTPDTAEAAVKTALLEAGQQRVLLADSSKLGRTSLVQFARLEDIDVLITDAEPQAALAQALQEAEVDVVVAP</sequence>
<protein>
    <recommendedName>
        <fullName evidence="1">Lactose phosphotransferase system repressor</fullName>
    </recommendedName>
</protein>
<reference evidence="9" key="1">
    <citation type="journal article" date="2019" name="Int. J. Syst. Evol. Microbiol.">
        <title>The Global Catalogue of Microorganisms (GCM) 10K type strain sequencing project: providing services to taxonomists for standard genome sequencing and annotation.</title>
        <authorList>
            <consortium name="The Broad Institute Genomics Platform"/>
            <consortium name="The Broad Institute Genome Sequencing Center for Infectious Disease"/>
            <person name="Wu L."/>
            <person name="Ma J."/>
        </authorList>
    </citation>
    <scope>NUCLEOTIDE SEQUENCE [LARGE SCALE GENOMIC DNA]</scope>
    <source>
        <strain evidence="9">JCM 19129</strain>
    </source>
</reference>
<dbReference type="RefSeq" id="WP_345476369.1">
    <property type="nucleotide sequence ID" value="NZ_BAABLW010000002.1"/>
</dbReference>
<keyword evidence="4 8" id="KW-0238">DNA-binding</keyword>
<dbReference type="SUPFAM" id="SSF46785">
    <property type="entry name" value="Winged helix' DNA-binding domain"/>
    <property type="match status" value="1"/>
</dbReference>
<evidence type="ECO:0000256" key="2">
    <source>
        <dbReference type="ARBA" id="ARBA00022491"/>
    </source>
</evidence>
<dbReference type="PANTHER" id="PTHR30363">
    <property type="entry name" value="HTH-TYPE TRANSCRIPTIONAL REGULATOR SRLR-RELATED"/>
    <property type="match status" value="1"/>
</dbReference>
<keyword evidence="5" id="KW-0804">Transcription</keyword>
<keyword evidence="3" id="KW-0805">Transcription regulation</keyword>
<evidence type="ECO:0000256" key="4">
    <source>
        <dbReference type="ARBA" id="ARBA00023125"/>
    </source>
</evidence>
<dbReference type="InterPro" id="IPR014036">
    <property type="entry name" value="DeoR-like_C"/>
</dbReference>
<dbReference type="SMART" id="SM01134">
    <property type="entry name" value="DeoRC"/>
    <property type="match status" value="1"/>
</dbReference>
<dbReference type="Pfam" id="PF00455">
    <property type="entry name" value="DeoRC"/>
    <property type="match status" value="1"/>
</dbReference>
<dbReference type="SUPFAM" id="SSF100950">
    <property type="entry name" value="NagB/RpiA/CoA transferase-like"/>
    <property type="match status" value="1"/>
</dbReference>
<gene>
    <name evidence="8" type="ORF">GCM10025790_03090</name>
</gene>
<evidence type="ECO:0000256" key="5">
    <source>
        <dbReference type="ARBA" id="ARBA00023163"/>
    </source>
</evidence>
<dbReference type="Pfam" id="PF08220">
    <property type="entry name" value="HTH_DeoR"/>
    <property type="match status" value="1"/>
</dbReference>
<dbReference type="InterPro" id="IPR036388">
    <property type="entry name" value="WH-like_DNA-bd_sf"/>
</dbReference>
<comment type="caution">
    <text evidence="8">The sequence shown here is derived from an EMBL/GenBank/DDBJ whole genome shotgun (WGS) entry which is preliminary data.</text>
</comment>
<comment type="function">
    <text evidence="6">Repressor of the lactose catabolism operon. Galactose-6-phosphate is the inducer.</text>
</comment>
<dbReference type="GO" id="GO:0003677">
    <property type="term" value="F:DNA binding"/>
    <property type="evidence" value="ECO:0007669"/>
    <property type="project" value="UniProtKB-KW"/>
</dbReference>
<dbReference type="InterPro" id="IPR050313">
    <property type="entry name" value="Carb_Metab_HTH_regulators"/>
</dbReference>
<evidence type="ECO:0000256" key="6">
    <source>
        <dbReference type="ARBA" id="ARBA00024937"/>
    </source>
</evidence>